<keyword evidence="6 9" id="KW-1133">Transmembrane helix</keyword>
<dbReference type="Gene3D" id="1.20.5.3310">
    <property type="match status" value="1"/>
</dbReference>
<dbReference type="PANTHER" id="PTHR33162">
    <property type="entry name" value="SEC-INDEPENDENT PROTEIN TRANSLOCASE PROTEIN TATA, CHLOROPLASTIC"/>
    <property type="match status" value="1"/>
</dbReference>
<dbReference type="NCBIfam" id="TIGR01410">
    <property type="entry name" value="tatB"/>
    <property type="match status" value="1"/>
</dbReference>
<dbReference type="InterPro" id="IPR018448">
    <property type="entry name" value="TatB"/>
</dbReference>
<feature type="transmembrane region" description="Helical" evidence="11">
    <location>
        <begin position="6"/>
        <end position="25"/>
    </location>
</feature>
<dbReference type="RefSeq" id="WP_180568896.1">
    <property type="nucleotide sequence ID" value="NZ_JACCKB010000018.1"/>
</dbReference>
<keyword evidence="7 9" id="KW-0811">Translocation</keyword>
<dbReference type="EMBL" id="JACCKB010000018">
    <property type="protein sequence ID" value="NYZ66872.1"/>
    <property type="molecule type" value="Genomic_DNA"/>
</dbReference>
<evidence type="ECO:0000256" key="11">
    <source>
        <dbReference type="SAM" id="Phobius"/>
    </source>
</evidence>
<evidence type="ECO:0000256" key="5">
    <source>
        <dbReference type="ARBA" id="ARBA00022927"/>
    </source>
</evidence>
<keyword evidence="3 9" id="KW-1003">Cell membrane</keyword>
<keyword evidence="5 9" id="KW-0653">Protein transport</keyword>
<evidence type="ECO:0000256" key="2">
    <source>
        <dbReference type="ARBA" id="ARBA00022448"/>
    </source>
</evidence>
<dbReference type="PRINTS" id="PR01506">
    <property type="entry name" value="TATBPROTEIN"/>
</dbReference>
<keyword evidence="2 9" id="KW-0813">Transport</keyword>
<accession>A0A853I5K3</accession>
<dbReference type="GO" id="GO:0033281">
    <property type="term" value="C:TAT protein transport complex"/>
    <property type="evidence" value="ECO:0007669"/>
    <property type="project" value="UniProtKB-UniRule"/>
</dbReference>
<proteinExistence type="inferred from homology"/>
<dbReference type="Proteomes" id="UP000569732">
    <property type="component" value="Unassembled WGS sequence"/>
</dbReference>
<dbReference type="HAMAP" id="MF_00237">
    <property type="entry name" value="TatB"/>
    <property type="match status" value="1"/>
</dbReference>
<evidence type="ECO:0000256" key="7">
    <source>
        <dbReference type="ARBA" id="ARBA00023010"/>
    </source>
</evidence>
<evidence type="ECO:0000256" key="10">
    <source>
        <dbReference type="SAM" id="MobiDB-lite"/>
    </source>
</evidence>
<evidence type="ECO:0000313" key="13">
    <source>
        <dbReference type="Proteomes" id="UP000569732"/>
    </source>
</evidence>
<comment type="function">
    <text evidence="9">Part of the twin-arginine translocation (Tat) system that transports large folded proteins containing a characteristic twin-arginine motif in their signal peptide across membranes. Together with TatC, TatB is part of a receptor directly interacting with Tat signal peptides. TatB may form an oligomeric binding site that transiently accommodates folded Tat precursor proteins before their translocation.</text>
</comment>
<protein>
    <recommendedName>
        <fullName evidence="9">Sec-independent protein translocase protein TatB</fullName>
    </recommendedName>
</protein>
<comment type="caution">
    <text evidence="12">The sequence shown here is derived from an EMBL/GenBank/DDBJ whole genome shotgun (WGS) entry which is preliminary data.</text>
</comment>
<keyword evidence="8 9" id="KW-0472">Membrane</keyword>
<evidence type="ECO:0000256" key="4">
    <source>
        <dbReference type="ARBA" id="ARBA00022692"/>
    </source>
</evidence>
<evidence type="ECO:0000256" key="3">
    <source>
        <dbReference type="ARBA" id="ARBA00022475"/>
    </source>
</evidence>
<name>A0A853I5K3_9GAMM</name>
<comment type="subcellular location">
    <subcellularLocation>
        <location evidence="9">Cell membrane</location>
        <topology evidence="9">Single-pass membrane protein</topology>
    </subcellularLocation>
    <subcellularLocation>
        <location evidence="1">Membrane</location>
        <topology evidence="1">Single-pass membrane protein</topology>
    </subcellularLocation>
</comment>
<comment type="subunit">
    <text evidence="9">The Tat system comprises two distinct complexes: a TatABC complex, containing multiple copies of TatA, TatB and TatC subunits, and a separate TatA complex, containing only TatA subunits. Substrates initially bind to the TatABC complex, which probably triggers association of the separate TatA complex to form the active translocon.</text>
</comment>
<keyword evidence="13" id="KW-1185">Reference proteome</keyword>
<feature type="compositionally biased region" description="Polar residues" evidence="10">
    <location>
        <begin position="101"/>
        <end position="134"/>
    </location>
</feature>
<dbReference type="AlphaFoldDB" id="A0A853I5K3"/>
<comment type="similarity">
    <text evidence="9">Belongs to the TatB family.</text>
</comment>
<evidence type="ECO:0000313" key="12">
    <source>
        <dbReference type="EMBL" id="NYZ66872.1"/>
    </source>
</evidence>
<feature type="region of interest" description="Disordered" evidence="10">
    <location>
        <begin position="92"/>
        <end position="149"/>
    </location>
</feature>
<dbReference type="GO" id="GO:0043953">
    <property type="term" value="P:protein transport by the Tat complex"/>
    <property type="evidence" value="ECO:0007669"/>
    <property type="project" value="UniProtKB-UniRule"/>
</dbReference>
<dbReference type="GO" id="GO:0008320">
    <property type="term" value="F:protein transmembrane transporter activity"/>
    <property type="evidence" value="ECO:0007669"/>
    <property type="project" value="UniProtKB-UniRule"/>
</dbReference>
<dbReference type="InterPro" id="IPR003369">
    <property type="entry name" value="TatA/B/E"/>
</dbReference>
<evidence type="ECO:0000256" key="1">
    <source>
        <dbReference type="ARBA" id="ARBA00004167"/>
    </source>
</evidence>
<reference evidence="12 13" key="1">
    <citation type="submission" date="2020-07" db="EMBL/GenBank/DDBJ databases">
        <title>Endozoicomonas sp. nov., isolated from sediment.</title>
        <authorList>
            <person name="Gu T."/>
        </authorList>
    </citation>
    <scope>NUCLEOTIDE SEQUENCE [LARGE SCALE GENOMIC DNA]</scope>
    <source>
        <strain evidence="12 13">SM1973</strain>
    </source>
</reference>
<evidence type="ECO:0000256" key="8">
    <source>
        <dbReference type="ARBA" id="ARBA00023136"/>
    </source>
</evidence>
<gene>
    <name evidence="9 12" type="primary">tatB</name>
    <name evidence="12" type="ORF">H0A36_12700</name>
</gene>
<dbReference type="Pfam" id="PF02416">
    <property type="entry name" value="TatA_B_E"/>
    <property type="match status" value="1"/>
</dbReference>
<evidence type="ECO:0000256" key="6">
    <source>
        <dbReference type="ARBA" id="ARBA00022989"/>
    </source>
</evidence>
<dbReference type="PANTHER" id="PTHR33162:SF1">
    <property type="entry name" value="SEC-INDEPENDENT PROTEIN TRANSLOCASE PROTEIN TATA, CHLOROPLASTIC"/>
    <property type="match status" value="1"/>
</dbReference>
<sequence length="149" mass="16400">MFDIGFAELIVIAIIGLLVLGPERLPHAIKKLMLWTGRLKRGFAAMKSEIEREIGADDIRRQLHNESIMQDLKQAQADVNRQINEFKQSIDSSVEKAENNIDGTTTQPADTNQATSFAQSEATPSIEASHTPDQQPKAKPTSATSSLND</sequence>
<keyword evidence="4 9" id="KW-0812">Transmembrane</keyword>
<evidence type="ECO:0000256" key="9">
    <source>
        <dbReference type="HAMAP-Rule" id="MF_00237"/>
    </source>
</evidence>
<organism evidence="12 13">
    <name type="scientific">Spartinivicinus marinus</name>
    <dbReference type="NCBI Taxonomy" id="2994442"/>
    <lineage>
        <taxon>Bacteria</taxon>
        <taxon>Pseudomonadati</taxon>
        <taxon>Pseudomonadota</taxon>
        <taxon>Gammaproteobacteria</taxon>
        <taxon>Oceanospirillales</taxon>
        <taxon>Zooshikellaceae</taxon>
        <taxon>Spartinivicinus</taxon>
    </lineage>
</organism>